<evidence type="ECO:0000313" key="3">
    <source>
        <dbReference type="EMBL" id="UUY05250.1"/>
    </source>
</evidence>
<evidence type="ECO:0000313" key="4">
    <source>
        <dbReference type="Proteomes" id="UP001058860"/>
    </source>
</evidence>
<gene>
    <name evidence="3" type="ORF">LRS13_06935</name>
</gene>
<feature type="region of interest" description="Disordered" evidence="1">
    <location>
        <begin position="122"/>
        <end position="156"/>
    </location>
</feature>
<keyword evidence="4" id="KW-1185">Reference proteome</keyword>
<evidence type="ECO:0000256" key="1">
    <source>
        <dbReference type="SAM" id="MobiDB-lite"/>
    </source>
</evidence>
<evidence type="ECO:0000256" key="2">
    <source>
        <dbReference type="SAM" id="Phobius"/>
    </source>
</evidence>
<sequence length="156" mass="16272">MSAQPMPGQATERRRAERRRRSISLPYAVGGAVAVAAVGLVALLFTFVGLEGDAPRTTQLTGSAGAVTVEVKDAQVTLEGDGKPLPAGAEYELWAVQGDPDAPKLTSVGTFRPDADGKVDAELQLPKGMPQEVPLAVTQEEDDDPSPNLPPVLATT</sequence>
<proteinExistence type="predicted"/>
<keyword evidence="2" id="KW-1133">Transmembrane helix</keyword>
<dbReference type="Proteomes" id="UP001058860">
    <property type="component" value="Chromosome"/>
</dbReference>
<feature type="transmembrane region" description="Helical" evidence="2">
    <location>
        <begin position="23"/>
        <end position="50"/>
    </location>
</feature>
<accession>A0ABY5PL20</accession>
<reference evidence="4" key="1">
    <citation type="submission" date="2021-11" db="EMBL/GenBank/DDBJ databases">
        <title>Cultivation dependent microbiological survey of springs from the worlds oldest radium mine currently devoted to the extraction of radon-saturated water.</title>
        <authorList>
            <person name="Kapinusova G."/>
            <person name="Smrhova T."/>
            <person name="Strejcek M."/>
            <person name="Suman J."/>
            <person name="Jani K."/>
            <person name="Pajer P."/>
            <person name="Uhlik O."/>
        </authorList>
    </citation>
    <scope>NUCLEOTIDE SEQUENCE [LARGE SCALE GENOMIC DNA]</scope>
    <source>
        <strain evidence="4">J379</strain>
    </source>
</reference>
<organism evidence="3 4">
    <name type="scientific">Svornostia abyssi</name>
    <dbReference type="NCBI Taxonomy" id="2898438"/>
    <lineage>
        <taxon>Bacteria</taxon>
        <taxon>Bacillati</taxon>
        <taxon>Actinomycetota</taxon>
        <taxon>Thermoleophilia</taxon>
        <taxon>Solirubrobacterales</taxon>
        <taxon>Baekduiaceae</taxon>
        <taxon>Svornostia</taxon>
    </lineage>
</organism>
<protein>
    <submittedName>
        <fullName evidence="3">Anti-sigma factor</fullName>
    </submittedName>
</protein>
<dbReference type="EMBL" id="CP088295">
    <property type="protein sequence ID" value="UUY05250.1"/>
    <property type="molecule type" value="Genomic_DNA"/>
</dbReference>
<dbReference type="RefSeq" id="WP_353865709.1">
    <property type="nucleotide sequence ID" value="NZ_CP088295.1"/>
</dbReference>
<name>A0ABY5PL20_9ACTN</name>
<keyword evidence="2" id="KW-0812">Transmembrane</keyword>
<keyword evidence="2" id="KW-0472">Membrane</keyword>